<feature type="region of interest" description="Disordered" evidence="2">
    <location>
        <begin position="1"/>
        <end position="88"/>
    </location>
</feature>
<name>A0A0G4PJ37_PENC3</name>
<evidence type="ECO:0000256" key="1">
    <source>
        <dbReference type="SAM" id="Coils"/>
    </source>
</evidence>
<feature type="region of interest" description="Disordered" evidence="2">
    <location>
        <begin position="826"/>
        <end position="872"/>
    </location>
</feature>
<evidence type="ECO:0000256" key="3">
    <source>
        <dbReference type="SAM" id="Phobius"/>
    </source>
</evidence>
<dbReference type="STRING" id="1429867.A0A0G4PJ37"/>
<dbReference type="AlphaFoldDB" id="A0A0G4PJ37"/>
<proteinExistence type="predicted"/>
<feature type="compositionally biased region" description="Polar residues" evidence="2">
    <location>
        <begin position="826"/>
        <end position="842"/>
    </location>
</feature>
<dbReference type="Proteomes" id="UP000053732">
    <property type="component" value="Unassembled WGS sequence"/>
</dbReference>
<evidence type="ECO:0000313" key="4">
    <source>
        <dbReference type="EMBL" id="CRL26344.1"/>
    </source>
</evidence>
<organism evidence="4 5">
    <name type="scientific">Penicillium camemberti (strain FM 013)</name>
    <dbReference type="NCBI Taxonomy" id="1429867"/>
    <lineage>
        <taxon>Eukaryota</taxon>
        <taxon>Fungi</taxon>
        <taxon>Dikarya</taxon>
        <taxon>Ascomycota</taxon>
        <taxon>Pezizomycotina</taxon>
        <taxon>Eurotiomycetes</taxon>
        <taxon>Eurotiomycetidae</taxon>
        <taxon>Eurotiales</taxon>
        <taxon>Aspergillaceae</taxon>
        <taxon>Penicillium</taxon>
    </lineage>
</organism>
<evidence type="ECO:0000256" key="2">
    <source>
        <dbReference type="SAM" id="MobiDB-lite"/>
    </source>
</evidence>
<feature type="compositionally biased region" description="Polar residues" evidence="2">
    <location>
        <begin position="860"/>
        <end position="871"/>
    </location>
</feature>
<feature type="compositionally biased region" description="Polar residues" evidence="2">
    <location>
        <begin position="320"/>
        <end position="330"/>
    </location>
</feature>
<feature type="coiled-coil region" evidence="1">
    <location>
        <begin position="158"/>
        <end position="185"/>
    </location>
</feature>
<keyword evidence="5" id="KW-1185">Reference proteome</keyword>
<dbReference type="EMBL" id="HG793151">
    <property type="protein sequence ID" value="CRL26344.1"/>
    <property type="molecule type" value="Genomic_DNA"/>
</dbReference>
<keyword evidence="3" id="KW-0812">Transmembrane</keyword>
<feature type="compositionally biased region" description="Basic and acidic residues" evidence="2">
    <location>
        <begin position="290"/>
        <end position="307"/>
    </location>
</feature>
<sequence length="1114" mass="120205">MATQQGPARRNGVIGFQMTGAPTPAIPLNVPRRNGPIGFQMMPGPSPTANPPSSLVNQGPPHGITPLVGPDTAHSSPLSTRPSQAQREVSALNAKLTDAEATIYRQEMELDQAKSQASALQSQIKTQRATTRFVDQHQMDHMIRESTHNRARDIDAQFKVVEDNLDQVSEDLERAQGSKSALEAVKRTIEKDRGDIRDLRTIVSAAEINLRRQQRLAGAEDRMNGLLKSMDRMLAAAMQATRENQVVTRKVPTAESSTNPVGIARRHVVGSQEPGSHGHAFDPHPQPLGKGKERGPRSLRPEDHEVDGYIGSNVDVPGGSSKSQPESPSVLSDVMSLGSCRSSREGSPMDTTPDATEAPDPNVLSDVIMSLESCRSSREGSPMDITTDATEAPDPSVLSDVIISLETCRSSREGSPMDITTEATEQELAAHMSQVDDRNTAVHEAPATTLAITPQQVETNDMMENRNQLFYSEIAKPTSEDFDGYMEWVAEPGQMITDSNKDDQAAPSQASSGPSLPSIPVDSNEDVLMTDVQDTEIPMSLPLTKTIADRVATACAMKLPSDRARVFKRKDRPTRSLRRPVPSVSHRARAFKRNDRHTRSLSRPVRSVRQTATEFVNLPVRKRTAGIVEFNDNEGPNRKKRITKELVEANGSHLLSLSEAYVMNTAPEVPEMSVPAVSQPAQSAHVSTEEVPTQAVMSEPAVSQPTQTVLEYTESAMTEQAVMSEPAVSQPTLTVLEYTETVTTEQVPTEAAMSAPAVPQPTQAAKEATEQVPVDAALSEPAVSQPTRAVSEDDESLGTVQVPTEAVMSVPAVSQPTQTVLESTVPESTVLQSTSPASTVSIPSDEVVGAPAPSEPAPTKSAQTEPSSAEEIQSVPAVTKPTLNESDLTWQTEDELVVPSLRTGTRSHLDVLLDTRAARTRARPTIMSSPEGLQVTATSRIISTSSLVASPEDASVKNAVATGTDSRAGVSKGTKRVEDANPTCGAQRTAGEQREEMGGEEAATSGLQMPGAWPSDPPAVAVSDESDTHEGWALLRGLWTGARWASFGVFVMVMVMLLSFPVWAGHLGHLVYALEGPEQFLEELRWEHGYDVPFLERIIYVFLRCFAGDRTLFG</sequence>
<feature type="region of interest" description="Disordered" evidence="2">
    <location>
        <begin position="497"/>
        <end position="522"/>
    </location>
</feature>
<feature type="compositionally biased region" description="Polar residues" evidence="2">
    <location>
        <begin position="73"/>
        <end position="87"/>
    </location>
</feature>
<evidence type="ECO:0000313" key="5">
    <source>
        <dbReference type="Proteomes" id="UP000053732"/>
    </source>
</evidence>
<feature type="compositionally biased region" description="Low complexity" evidence="2">
    <location>
        <begin position="505"/>
        <end position="518"/>
    </location>
</feature>
<feature type="region of interest" description="Disordered" evidence="2">
    <location>
        <begin position="270"/>
        <end position="361"/>
    </location>
</feature>
<reference evidence="4 5" key="1">
    <citation type="journal article" date="2014" name="Nat. Commun.">
        <title>Multiple recent horizontal transfers of a large genomic region in cheese making fungi.</title>
        <authorList>
            <person name="Cheeseman K."/>
            <person name="Ropars J."/>
            <person name="Renault P."/>
            <person name="Dupont J."/>
            <person name="Gouzy J."/>
            <person name="Branca A."/>
            <person name="Abraham A.L."/>
            <person name="Ceppi M."/>
            <person name="Conseiller E."/>
            <person name="Debuchy R."/>
            <person name="Malagnac F."/>
            <person name="Goarin A."/>
            <person name="Silar P."/>
            <person name="Lacoste S."/>
            <person name="Sallet E."/>
            <person name="Bensimon A."/>
            <person name="Giraud T."/>
            <person name="Brygoo Y."/>
        </authorList>
    </citation>
    <scope>NUCLEOTIDE SEQUENCE [LARGE SCALE GENOMIC DNA]</scope>
    <source>
        <strain evidence="5">FM 013</strain>
    </source>
</reference>
<protein>
    <submittedName>
        <fullName evidence="4">Str. FM013</fullName>
    </submittedName>
</protein>
<feature type="coiled-coil region" evidence="1">
    <location>
        <begin position="96"/>
        <end position="130"/>
    </location>
</feature>
<feature type="transmembrane region" description="Helical" evidence="3">
    <location>
        <begin position="1044"/>
        <end position="1064"/>
    </location>
</feature>
<keyword evidence="1" id="KW-0175">Coiled coil</keyword>
<gene>
    <name evidence="4" type="ORF">PCAMFM013_S018g000037</name>
</gene>
<keyword evidence="3" id="KW-0472">Membrane</keyword>
<feature type="region of interest" description="Disordered" evidence="2">
    <location>
        <begin position="748"/>
        <end position="797"/>
    </location>
</feature>
<feature type="region of interest" description="Disordered" evidence="2">
    <location>
        <begin position="245"/>
        <end position="264"/>
    </location>
</feature>
<keyword evidence="3" id="KW-1133">Transmembrane helix</keyword>
<accession>A0A0G4PJ37</accession>
<feature type="region of interest" description="Disordered" evidence="2">
    <location>
        <begin position="963"/>
        <end position="1022"/>
    </location>
</feature>